<dbReference type="PANTHER" id="PTHR31639:SF42">
    <property type="entry name" value="OS02G0160200 PROTEIN"/>
    <property type="match status" value="1"/>
</dbReference>
<dbReference type="Pfam" id="PF24758">
    <property type="entry name" value="LRR_At5g56370"/>
    <property type="match status" value="1"/>
</dbReference>
<dbReference type="InterPro" id="IPR032675">
    <property type="entry name" value="LRR_dom_sf"/>
</dbReference>
<dbReference type="AlphaFoldDB" id="A0A022QUK1"/>
<evidence type="ECO:0000313" key="3">
    <source>
        <dbReference type="Proteomes" id="UP000030748"/>
    </source>
</evidence>
<dbReference type="PROSITE" id="PS50181">
    <property type="entry name" value="FBOX"/>
    <property type="match status" value="1"/>
</dbReference>
<dbReference type="InterPro" id="IPR001810">
    <property type="entry name" value="F-box_dom"/>
</dbReference>
<proteinExistence type="predicted"/>
<evidence type="ECO:0000313" key="2">
    <source>
        <dbReference type="EMBL" id="EYU30205.1"/>
    </source>
</evidence>
<dbReference type="STRING" id="4155.A0A022QUK1"/>
<keyword evidence="3" id="KW-1185">Reference proteome</keyword>
<protein>
    <recommendedName>
        <fullName evidence="1">F-box domain-containing protein</fullName>
    </recommendedName>
</protein>
<dbReference type="Gene3D" id="1.20.1280.50">
    <property type="match status" value="1"/>
</dbReference>
<dbReference type="PANTHER" id="PTHR31639">
    <property type="entry name" value="F-BOX PROTEIN-LIKE"/>
    <property type="match status" value="1"/>
</dbReference>
<organism evidence="2 3">
    <name type="scientific">Erythranthe guttata</name>
    <name type="common">Yellow monkey flower</name>
    <name type="synonym">Mimulus guttatus</name>
    <dbReference type="NCBI Taxonomy" id="4155"/>
    <lineage>
        <taxon>Eukaryota</taxon>
        <taxon>Viridiplantae</taxon>
        <taxon>Streptophyta</taxon>
        <taxon>Embryophyta</taxon>
        <taxon>Tracheophyta</taxon>
        <taxon>Spermatophyta</taxon>
        <taxon>Magnoliopsida</taxon>
        <taxon>eudicotyledons</taxon>
        <taxon>Gunneridae</taxon>
        <taxon>Pentapetalae</taxon>
        <taxon>asterids</taxon>
        <taxon>lamiids</taxon>
        <taxon>Lamiales</taxon>
        <taxon>Phrymaceae</taxon>
        <taxon>Erythranthe</taxon>
    </lineage>
</organism>
<reference evidence="2 3" key="1">
    <citation type="journal article" date="2013" name="Proc. Natl. Acad. Sci. U.S.A.">
        <title>Fine-scale variation in meiotic recombination in Mimulus inferred from population shotgun sequencing.</title>
        <authorList>
            <person name="Hellsten U."/>
            <person name="Wright K.M."/>
            <person name="Jenkins J."/>
            <person name="Shu S."/>
            <person name="Yuan Y."/>
            <person name="Wessler S.R."/>
            <person name="Schmutz J."/>
            <person name="Willis J.H."/>
            <person name="Rokhsar D.S."/>
        </authorList>
    </citation>
    <scope>NUCLEOTIDE SEQUENCE [LARGE SCALE GENOMIC DNA]</scope>
    <source>
        <strain evidence="3">cv. DUN x IM62</strain>
    </source>
</reference>
<dbReference type="Gene3D" id="3.80.10.10">
    <property type="entry name" value="Ribonuclease Inhibitor"/>
    <property type="match status" value="1"/>
</dbReference>
<sequence>MDRISDLPKDISQRILYFLSQEDAVRTSVLSKSWRDIWCTRPNLDFIEDSFHRNKQQFLSAVDTTLQRYCDQRLSLEKFHLSISVGRYLERESVSLLEKWIPLTATGVKELRLSIRSEYAPGFIELPLVVFETESLQHLRVEKFRMNRDAIPTIVLSKHLKKLHLQDVYIEDNVFQKITSSCPLIEAMVVDSCRRLKNIRSDNLRRLKNFFFKGSKYDDESCSIEIYPPSLETIEIIYGNVSFHKGADFHNLNYLHLSDVKSSLDHLSSFKFPSLERLNFLECGGLKESDIFIDAPNILYFKYEGDFIPSISFATTTTEWKSDIQLKEGSLWFLNLNELLKSLSQSEISLIIDHADVNQENIPVQDNGYNNNKPFAVESL</sequence>
<dbReference type="Pfam" id="PF00646">
    <property type="entry name" value="F-box"/>
    <property type="match status" value="1"/>
</dbReference>
<dbReference type="InterPro" id="IPR036047">
    <property type="entry name" value="F-box-like_dom_sf"/>
</dbReference>
<feature type="domain" description="F-box" evidence="1">
    <location>
        <begin position="1"/>
        <end position="37"/>
    </location>
</feature>
<evidence type="ECO:0000259" key="1">
    <source>
        <dbReference type="PROSITE" id="PS50181"/>
    </source>
</evidence>
<dbReference type="InterPro" id="IPR055411">
    <property type="entry name" value="LRR_FXL15/At3g58940/PEG3-like"/>
</dbReference>
<feature type="non-terminal residue" evidence="2">
    <location>
        <position position="380"/>
    </location>
</feature>
<dbReference type="EMBL" id="KI631110">
    <property type="protein sequence ID" value="EYU30205.1"/>
    <property type="molecule type" value="Genomic_DNA"/>
</dbReference>
<dbReference type="SUPFAM" id="SSF81383">
    <property type="entry name" value="F-box domain"/>
    <property type="match status" value="1"/>
</dbReference>
<dbReference type="SUPFAM" id="SSF52047">
    <property type="entry name" value="RNI-like"/>
    <property type="match status" value="1"/>
</dbReference>
<name>A0A022QUK1_ERYGU</name>
<dbReference type="eggNOG" id="ENOG502S269">
    <property type="taxonomic scope" value="Eukaryota"/>
</dbReference>
<dbReference type="Proteomes" id="UP000030748">
    <property type="component" value="Unassembled WGS sequence"/>
</dbReference>
<gene>
    <name evidence="2" type="ORF">MIMGU_mgv1a024593mg</name>
</gene>
<accession>A0A022QUK1</accession>